<dbReference type="Gene3D" id="1.20.120.440">
    <property type="entry name" value="YppE-like"/>
    <property type="match status" value="1"/>
</dbReference>
<gene>
    <name evidence="1" type="ORF">RWE15_22665</name>
</gene>
<dbReference type="Pfam" id="PF08807">
    <property type="entry name" value="DUF1798"/>
    <property type="match status" value="1"/>
</dbReference>
<name>A0ABU5CD96_9BACI</name>
<dbReference type="EMBL" id="JAWDIP010000004">
    <property type="protein sequence ID" value="MDY0396592.1"/>
    <property type="molecule type" value="Genomic_DNA"/>
</dbReference>
<comment type="caution">
    <text evidence="1">The sequence shown here is derived from an EMBL/GenBank/DDBJ whole genome shotgun (WGS) entry which is preliminary data.</text>
</comment>
<keyword evidence="2" id="KW-1185">Reference proteome</keyword>
<dbReference type="InterPro" id="IPR014913">
    <property type="entry name" value="YppE-like"/>
</dbReference>
<proteinExistence type="predicted"/>
<dbReference type="Proteomes" id="UP001281447">
    <property type="component" value="Unassembled WGS sequence"/>
</dbReference>
<evidence type="ECO:0000313" key="2">
    <source>
        <dbReference type="Proteomes" id="UP001281447"/>
    </source>
</evidence>
<dbReference type="InterPro" id="IPR023351">
    <property type="entry name" value="YppE-like_sf"/>
</dbReference>
<dbReference type="SUPFAM" id="SSF140415">
    <property type="entry name" value="YppE-like"/>
    <property type="match status" value="1"/>
</dbReference>
<protein>
    <submittedName>
        <fullName evidence="1">DUF1798 family protein</fullName>
    </submittedName>
</protein>
<reference evidence="1 2" key="1">
    <citation type="submission" date="2023-10" db="EMBL/GenBank/DDBJ databases">
        <title>Virgibacillus halophilus 5B73C genome.</title>
        <authorList>
            <person name="Miliotis G."/>
            <person name="Sengupta P."/>
            <person name="Hameed A."/>
            <person name="Chuvochina M."/>
            <person name="Mcdonagh F."/>
            <person name="Simpson A.C."/>
            <person name="Singh N.K."/>
            <person name="Rekha P.D."/>
            <person name="Raman K."/>
            <person name="Hugenholtz P."/>
            <person name="Venkateswaran K."/>
        </authorList>
    </citation>
    <scope>NUCLEOTIDE SEQUENCE [LARGE SCALE GENOMIC DNA]</scope>
    <source>
        <strain evidence="1 2">5B73C</strain>
    </source>
</reference>
<accession>A0ABU5CD96</accession>
<evidence type="ECO:0000313" key="1">
    <source>
        <dbReference type="EMBL" id="MDY0396592.1"/>
    </source>
</evidence>
<organism evidence="1 2">
    <name type="scientific">Tigheibacillus halophilus</name>
    <dbReference type="NCBI Taxonomy" id="361280"/>
    <lineage>
        <taxon>Bacteria</taxon>
        <taxon>Bacillati</taxon>
        <taxon>Bacillota</taxon>
        <taxon>Bacilli</taxon>
        <taxon>Bacillales</taxon>
        <taxon>Bacillaceae</taxon>
        <taxon>Tigheibacillus</taxon>
    </lineage>
</organism>
<sequence length="120" mass="14514">MLSLHELLLQTIELKKQLALLQEYYENNQAPESRKDKQFFAYVRKQTDPIYELLARWEDLALATVKNRQVKVHPKQIVSTRENMELILMHSYYIDVKRRRYMQLHQACLYVFDLLADQLE</sequence>